<evidence type="ECO:0000313" key="2">
    <source>
        <dbReference type="EMBL" id="EJW86390.1"/>
    </source>
</evidence>
<feature type="compositionally biased region" description="Polar residues" evidence="1">
    <location>
        <begin position="72"/>
        <end position="100"/>
    </location>
</feature>
<name>J9BGG0_WUCBA</name>
<evidence type="ECO:0000256" key="1">
    <source>
        <dbReference type="SAM" id="MobiDB-lite"/>
    </source>
</evidence>
<protein>
    <submittedName>
        <fullName evidence="2">Uncharacterized protein</fullName>
    </submittedName>
</protein>
<gene>
    <name evidence="2" type="ORF">WUBG_02695</name>
</gene>
<proteinExistence type="predicted"/>
<dbReference type="Proteomes" id="UP000004810">
    <property type="component" value="Unassembled WGS sequence"/>
</dbReference>
<dbReference type="EMBL" id="ADBV01000752">
    <property type="protein sequence ID" value="EJW86390.1"/>
    <property type="molecule type" value="Genomic_DNA"/>
</dbReference>
<evidence type="ECO:0000313" key="3">
    <source>
        <dbReference type="Proteomes" id="UP000004810"/>
    </source>
</evidence>
<feature type="region of interest" description="Disordered" evidence="1">
    <location>
        <begin position="65"/>
        <end position="109"/>
    </location>
</feature>
<sequence>MKGTTGAEVQPTWRKFWTWSVETDPEDDSFFCSICRSVLIAYQLPRPINDIALLSEIPHEKKASKKCDASAIHSSSQVNTKPNIPTEQLASRSRTQSSPNLLILTDHDD</sequence>
<comment type="caution">
    <text evidence="2">The sequence shown here is derived from an EMBL/GenBank/DDBJ whole genome shotgun (WGS) entry which is preliminary data.</text>
</comment>
<accession>J9BGG0</accession>
<reference evidence="3" key="1">
    <citation type="submission" date="2012-08" db="EMBL/GenBank/DDBJ databases">
        <title>The Genome Sequence of Wuchereria bancrofti.</title>
        <authorList>
            <person name="Nutman T.B."/>
            <person name="Fink D.L."/>
            <person name="Russ C."/>
            <person name="Young S."/>
            <person name="Zeng Q."/>
            <person name="Koehrsen M."/>
            <person name="Alvarado L."/>
            <person name="Berlin A."/>
            <person name="Chapman S.B."/>
            <person name="Chen Z."/>
            <person name="Freedman E."/>
            <person name="Gellesch M."/>
            <person name="Goldberg J."/>
            <person name="Griggs A."/>
            <person name="Gujja S."/>
            <person name="Heilman E.R."/>
            <person name="Heiman D."/>
            <person name="Hepburn T."/>
            <person name="Howarth C."/>
            <person name="Jen D."/>
            <person name="Larson L."/>
            <person name="Lewis B."/>
            <person name="Mehta T."/>
            <person name="Park D."/>
            <person name="Pearson M."/>
            <person name="Roberts A."/>
            <person name="Saif S."/>
            <person name="Shea T."/>
            <person name="Shenoy N."/>
            <person name="Sisk P."/>
            <person name="Stolte C."/>
            <person name="Sykes S."/>
            <person name="Walk T."/>
            <person name="White J."/>
            <person name="Yandava C."/>
            <person name="Haas B."/>
            <person name="Henn M.R."/>
            <person name="Nusbaum C."/>
            <person name="Birren B."/>
        </authorList>
    </citation>
    <scope>NUCLEOTIDE SEQUENCE [LARGE SCALE GENOMIC DNA]</scope>
    <source>
        <strain evidence="3">NA</strain>
    </source>
</reference>
<organism evidence="2 3">
    <name type="scientific">Wuchereria bancrofti</name>
    <dbReference type="NCBI Taxonomy" id="6293"/>
    <lineage>
        <taxon>Eukaryota</taxon>
        <taxon>Metazoa</taxon>
        <taxon>Ecdysozoa</taxon>
        <taxon>Nematoda</taxon>
        <taxon>Chromadorea</taxon>
        <taxon>Rhabditida</taxon>
        <taxon>Spirurina</taxon>
        <taxon>Spiruromorpha</taxon>
        <taxon>Filarioidea</taxon>
        <taxon>Onchocercidae</taxon>
        <taxon>Wuchereria</taxon>
    </lineage>
</organism>
<dbReference type="AlphaFoldDB" id="J9BGG0"/>